<feature type="domain" description="Endonuclease GajA/Old nuclease/RecF-like AAA" evidence="1">
    <location>
        <begin position="1"/>
        <end position="337"/>
    </location>
</feature>
<proteinExistence type="predicted"/>
<dbReference type="Gene3D" id="3.40.50.300">
    <property type="entry name" value="P-loop containing nucleotide triphosphate hydrolases"/>
    <property type="match status" value="1"/>
</dbReference>
<evidence type="ECO:0000259" key="1">
    <source>
        <dbReference type="Pfam" id="PF13175"/>
    </source>
</evidence>
<reference evidence="4" key="1">
    <citation type="submission" date="2018-06" db="EMBL/GenBank/DDBJ databases">
        <authorList>
            <person name="Lum Nde A."/>
            <person name="Hugo C."/>
        </authorList>
    </citation>
    <scope>NUCLEOTIDE SEQUENCE [LARGE SCALE GENOMIC DNA]</scope>
    <source>
        <strain evidence="4">1_F178</strain>
    </source>
</reference>
<keyword evidence="4" id="KW-1185">Reference proteome</keyword>
<keyword evidence="3" id="KW-0255">Endonuclease</keyword>
<dbReference type="Pfam" id="PF13175">
    <property type="entry name" value="AAA_15"/>
    <property type="match status" value="1"/>
</dbReference>
<protein>
    <submittedName>
        <fullName evidence="3">ATP-dependent endonuclease</fullName>
    </submittedName>
</protein>
<dbReference type="RefSeq" id="WP_115971792.1">
    <property type="nucleotide sequence ID" value="NZ_QNVT01000015.1"/>
</dbReference>
<sequence>MFLRNIKLWNFRKFGTDGTYDPTIPNLDLNFTQGLNLLIGENDSGKTAIMDAIKLVLKTHSYEWIKVEIEDFNKNSSKFRIELLFESLSDDEAKHFTEWLSWKGEGATAEPTLKIIYEVKRIDNKIIPSDIKAGPNEGNVLTSEAKEFLKVTYLKPLRDAKSELIPKKNSRLSQIFQEHEAFKGQGDTHLLVELFKQFNVDIKKYFEGKDKTDRVLPDNQQKGKKLKSEIDKYLKSFYDRSKETDIKVVEANLKNILEKLELLIKDEQNIGLGTLNRLFMASELLHLNKDNYDGLRLGLIEELEAHLHPQAQMQVIKSLQEQENIQLILTTHSPNLASKVKLENIILCNNNNSFPLGINYTKLEREDYIFLERFLDTTKSNLFFAKGLILVEGWSEELLIPPLARLLKRKNIIEKDLTEAGVSVINVGNTALHNYSKIFLRNETPYMNIQIAIVTDTDVRFYKKNPMQNNEGNLVKDSNGKVIYNYEKENIREIAPAVRNKIADIKTKFDEQTVKSFPAKYWTLEFCLHKSDSLGEFFREITKEIHSGSNWTNFEEELSKKLINRTLDKVEISYRLAEKIDNIDDINFNANDTINYLINAIKYACNC</sequence>
<dbReference type="InterPro" id="IPR041685">
    <property type="entry name" value="AAA_GajA/Old/RecF-like"/>
</dbReference>
<dbReference type="PANTHER" id="PTHR43581">
    <property type="entry name" value="ATP/GTP PHOSPHATASE"/>
    <property type="match status" value="1"/>
</dbReference>
<evidence type="ECO:0000313" key="3">
    <source>
        <dbReference type="EMBL" id="REC61466.1"/>
    </source>
</evidence>
<dbReference type="GO" id="GO:0004519">
    <property type="term" value="F:endonuclease activity"/>
    <property type="evidence" value="ECO:0007669"/>
    <property type="project" value="UniProtKB-KW"/>
</dbReference>
<gene>
    <name evidence="3" type="ORF">DRF65_16140</name>
</gene>
<dbReference type="InterPro" id="IPR051396">
    <property type="entry name" value="Bact_Antivir_Def_Nuclease"/>
</dbReference>
<keyword evidence="3" id="KW-0540">Nuclease</keyword>
<comment type="caution">
    <text evidence="3">The sequence shown here is derived from an EMBL/GenBank/DDBJ whole genome shotgun (WGS) entry which is preliminary data.</text>
</comment>
<dbReference type="EMBL" id="QNVT01000015">
    <property type="protein sequence ID" value="REC61466.1"/>
    <property type="molecule type" value="Genomic_DNA"/>
</dbReference>
<accession>A0A3D9C7C2</accession>
<dbReference type="PANTHER" id="PTHR43581:SF4">
    <property type="entry name" value="ATP_GTP PHOSPHATASE"/>
    <property type="match status" value="1"/>
</dbReference>
<dbReference type="InterPro" id="IPR027417">
    <property type="entry name" value="P-loop_NTPase"/>
</dbReference>
<dbReference type="Proteomes" id="UP000256686">
    <property type="component" value="Unassembled WGS sequence"/>
</dbReference>
<feature type="domain" description="OLD protein-like TOPRIM" evidence="2">
    <location>
        <begin position="383"/>
        <end position="458"/>
    </location>
</feature>
<dbReference type="AlphaFoldDB" id="A0A3D9C7C2"/>
<name>A0A3D9C7C2_9FLAO</name>
<evidence type="ECO:0000313" key="4">
    <source>
        <dbReference type="Proteomes" id="UP000256686"/>
    </source>
</evidence>
<keyword evidence="3" id="KW-0378">Hydrolase</keyword>
<evidence type="ECO:0000259" key="2">
    <source>
        <dbReference type="Pfam" id="PF20469"/>
    </source>
</evidence>
<dbReference type="CDD" id="cd01026">
    <property type="entry name" value="TOPRIM_OLD"/>
    <property type="match status" value="1"/>
</dbReference>
<organism evidence="3 4">
    <name type="scientific">Chryseobacterium pennae</name>
    <dbReference type="NCBI Taxonomy" id="2258962"/>
    <lineage>
        <taxon>Bacteria</taxon>
        <taxon>Pseudomonadati</taxon>
        <taxon>Bacteroidota</taxon>
        <taxon>Flavobacteriia</taxon>
        <taxon>Flavobacteriales</taxon>
        <taxon>Weeksellaceae</taxon>
        <taxon>Chryseobacterium group</taxon>
        <taxon>Chryseobacterium</taxon>
    </lineage>
</organism>
<dbReference type="Pfam" id="PF20469">
    <property type="entry name" value="OLD-like_TOPRIM"/>
    <property type="match status" value="1"/>
</dbReference>
<dbReference type="SUPFAM" id="SSF52540">
    <property type="entry name" value="P-loop containing nucleoside triphosphate hydrolases"/>
    <property type="match status" value="1"/>
</dbReference>
<dbReference type="InterPro" id="IPR034139">
    <property type="entry name" value="TOPRIM_OLD"/>
</dbReference>